<accession>A0A1E3IL29</accession>
<gene>
    <name evidence="1" type="ORF">L198_06464</name>
</gene>
<sequence length="117" mass="12847">MSDVEMASATAKTIDDTAIANAKNLRTAISKSIAEIQAIDPTILRPHVVEFYPSFNPTQVTYIHKTAEGSGQRVAEIHEFGARKGHIVRPVIEAYKKAHQDDKEEKSVVNAVDMSKA</sequence>
<dbReference type="RefSeq" id="XP_019029430.1">
    <property type="nucleotide sequence ID" value="XM_019178523.1"/>
</dbReference>
<comment type="caution">
    <text evidence="1">The sequence shown here is derived from an EMBL/GenBank/DDBJ whole genome shotgun (WGS) entry which is preliminary data.</text>
</comment>
<name>A0A1E3IL29_9TREE</name>
<proteinExistence type="predicted"/>
<protein>
    <submittedName>
        <fullName evidence="1">Uncharacterized protein</fullName>
    </submittedName>
</protein>
<dbReference type="Proteomes" id="UP000094819">
    <property type="component" value="Unassembled WGS sequence"/>
</dbReference>
<evidence type="ECO:0000313" key="2">
    <source>
        <dbReference type="Proteomes" id="UP000094819"/>
    </source>
</evidence>
<reference evidence="1 2" key="1">
    <citation type="submission" date="2016-06" db="EMBL/GenBank/DDBJ databases">
        <title>Evolution of pathogenesis and genome organization in the Tremellales.</title>
        <authorList>
            <person name="Cuomo C."/>
            <person name="Litvintseva A."/>
            <person name="Heitman J."/>
            <person name="Chen Y."/>
            <person name="Sun S."/>
            <person name="Springer D."/>
            <person name="Dromer F."/>
            <person name="Young S."/>
            <person name="Zeng Q."/>
            <person name="Chapman S."/>
            <person name="Gujja S."/>
            <person name="Saif S."/>
            <person name="Birren B."/>
        </authorList>
    </citation>
    <scope>NUCLEOTIDE SEQUENCE [LARGE SCALE GENOMIC DNA]</scope>
    <source>
        <strain evidence="1 2">CBS 7118</strain>
    </source>
</reference>
<dbReference type="EMBL" id="AWGH01000023">
    <property type="protein sequence ID" value="ODN89145.1"/>
    <property type="molecule type" value="Genomic_DNA"/>
</dbReference>
<dbReference type="GeneID" id="30195676"/>
<evidence type="ECO:0000313" key="1">
    <source>
        <dbReference type="EMBL" id="ODN89145.1"/>
    </source>
</evidence>
<organism evidence="1 2">
    <name type="scientific">Cryptococcus wingfieldii CBS 7118</name>
    <dbReference type="NCBI Taxonomy" id="1295528"/>
    <lineage>
        <taxon>Eukaryota</taxon>
        <taxon>Fungi</taxon>
        <taxon>Dikarya</taxon>
        <taxon>Basidiomycota</taxon>
        <taxon>Agaricomycotina</taxon>
        <taxon>Tremellomycetes</taxon>
        <taxon>Tremellales</taxon>
        <taxon>Cryptococcaceae</taxon>
        <taxon>Cryptococcus</taxon>
    </lineage>
</organism>
<keyword evidence="2" id="KW-1185">Reference proteome</keyword>
<dbReference type="AlphaFoldDB" id="A0A1E3IL29"/>